<dbReference type="EMBL" id="JACHWR010000002">
    <property type="protein sequence ID" value="MBB3043103.1"/>
    <property type="molecule type" value="Genomic_DNA"/>
</dbReference>
<dbReference type="GO" id="GO:0046872">
    <property type="term" value="F:metal ion binding"/>
    <property type="evidence" value="ECO:0007669"/>
    <property type="project" value="UniProtKB-KW"/>
</dbReference>
<comment type="caution">
    <text evidence="3">The sequence shown here is derived from an EMBL/GenBank/DDBJ whole genome shotgun (WGS) entry which is preliminary data.</text>
</comment>
<dbReference type="SUPFAM" id="SSF56529">
    <property type="entry name" value="FAH"/>
    <property type="match status" value="1"/>
</dbReference>
<dbReference type="Gene3D" id="3.90.850.10">
    <property type="entry name" value="Fumarylacetoacetase-like, C-terminal domain"/>
    <property type="match status" value="1"/>
</dbReference>
<dbReference type="AlphaFoldDB" id="A0A7W4VWJ4"/>
<dbReference type="GO" id="GO:0003824">
    <property type="term" value="F:catalytic activity"/>
    <property type="evidence" value="ECO:0007669"/>
    <property type="project" value="InterPro"/>
</dbReference>
<sequence length="177" mass="18770">MPHGSPVIIPAGVEKVDYEAELAVIIGKEGTDISAADAFDHIAGYTCFNDISSRADQALDGQWTRGKSYNSFGPVGPRFVPADELNDPQNLEIICRLDGEVVQRSNTKNMIFTIPEIIAVASRATTLRPGDLIATGTPGGVGMSFTPPRWLVSGSTVEVEIEGIGTLSSPVIAEAQK</sequence>
<feature type="domain" description="Fumarylacetoacetase-like C-terminal" evidence="2">
    <location>
        <begin position="2"/>
        <end position="171"/>
    </location>
</feature>
<accession>A0A7W4VWJ4</accession>
<evidence type="ECO:0000313" key="3">
    <source>
        <dbReference type="EMBL" id="MBB3043103.1"/>
    </source>
</evidence>
<proteinExistence type="predicted"/>
<dbReference type="Pfam" id="PF01557">
    <property type="entry name" value="FAA_hydrolase"/>
    <property type="match status" value="1"/>
</dbReference>
<protein>
    <submittedName>
        <fullName evidence="3">2-keto-4-pentenoate hydratase/2-oxohepta-3-ene-1,7-dioic acid hydratase in catechol pathway</fullName>
    </submittedName>
</protein>
<name>A0A7W4VWJ4_9ACTN</name>
<reference evidence="3 4" key="1">
    <citation type="submission" date="2020-08" db="EMBL/GenBank/DDBJ databases">
        <title>Sequencing the genomes of 1000 actinobacteria strains.</title>
        <authorList>
            <person name="Klenk H.-P."/>
        </authorList>
    </citation>
    <scope>NUCLEOTIDE SEQUENCE [LARGE SCALE GENOMIC DNA]</scope>
    <source>
        <strain evidence="3 4">DSM 105498</strain>
    </source>
</reference>
<evidence type="ECO:0000256" key="1">
    <source>
        <dbReference type="ARBA" id="ARBA00022723"/>
    </source>
</evidence>
<dbReference type="PANTHER" id="PTHR11820">
    <property type="entry name" value="ACYLPYRUVASE"/>
    <property type="match status" value="1"/>
</dbReference>
<keyword evidence="4" id="KW-1185">Reference proteome</keyword>
<gene>
    <name evidence="3" type="ORF">FHU40_002921</name>
</gene>
<dbReference type="InterPro" id="IPR011234">
    <property type="entry name" value="Fumarylacetoacetase-like_C"/>
</dbReference>
<keyword evidence="1" id="KW-0479">Metal-binding</keyword>
<dbReference type="PANTHER" id="PTHR11820:SF112">
    <property type="entry name" value="FUMARYLACETOACETATE HYDROLASE FAMILY PROTEIN (AFU_ORTHOLOGUE AFUA_1G02370)-RELATED"/>
    <property type="match status" value="1"/>
</dbReference>
<organism evidence="3 4">
    <name type="scientific">Nocardioides soli</name>
    <dbReference type="NCBI Taxonomy" id="1036020"/>
    <lineage>
        <taxon>Bacteria</taxon>
        <taxon>Bacillati</taxon>
        <taxon>Actinomycetota</taxon>
        <taxon>Actinomycetes</taxon>
        <taxon>Propionibacteriales</taxon>
        <taxon>Nocardioidaceae</taxon>
        <taxon>Nocardioides</taxon>
    </lineage>
</organism>
<dbReference type="InterPro" id="IPR036663">
    <property type="entry name" value="Fumarylacetoacetase_C_sf"/>
</dbReference>
<evidence type="ECO:0000259" key="2">
    <source>
        <dbReference type="Pfam" id="PF01557"/>
    </source>
</evidence>
<evidence type="ECO:0000313" key="4">
    <source>
        <dbReference type="Proteomes" id="UP000589626"/>
    </source>
</evidence>
<dbReference type="Proteomes" id="UP000589626">
    <property type="component" value="Unassembled WGS sequence"/>
</dbReference>